<feature type="transmembrane region" description="Helical" evidence="9">
    <location>
        <begin position="155"/>
        <end position="175"/>
    </location>
</feature>
<keyword evidence="6 8" id="KW-0675">Receptor</keyword>
<evidence type="ECO:0000256" key="4">
    <source>
        <dbReference type="ARBA" id="ARBA00023040"/>
    </source>
</evidence>
<organism evidence="11 12">
    <name type="scientific">Porites evermanni</name>
    <dbReference type="NCBI Taxonomy" id="104178"/>
    <lineage>
        <taxon>Eukaryota</taxon>
        <taxon>Metazoa</taxon>
        <taxon>Cnidaria</taxon>
        <taxon>Anthozoa</taxon>
        <taxon>Hexacorallia</taxon>
        <taxon>Scleractinia</taxon>
        <taxon>Fungiina</taxon>
        <taxon>Poritidae</taxon>
        <taxon>Porites</taxon>
    </lineage>
</organism>
<keyword evidence="12" id="KW-1185">Reference proteome</keyword>
<keyword evidence="7 8" id="KW-0807">Transducer</keyword>
<evidence type="ECO:0000313" key="11">
    <source>
        <dbReference type="EMBL" id="CAH3194476.1"/>
    </source>
</evidence>
<dbReference type="Pfam" id="PF00001">
    <property type="entry name" value="7tm_1"/>
    <property type="match status" value="1"/>
</dbReference>
<dbReference type="Gene3D" id="1.20.1070.10">
    <property type="entry name" value="Rhodopsin 7-helix transmembrane proteins"/>
    <property type="match status" value="1"/>
</dbReference>
<protein>
    <recommendedName>
        <fullName evidence="10">G-protein coupled receptors family 1 profile domain-containing protein</fullName>
    </recommendedName>
</protein>
<keyword evidence="4 8" id="KW-0297">G-protein coupled receptor</keyword>
<proteinExistence type="inferred from homology"/>
<keyword evidence="5 9" id="KW-0472">Membrane</keyword>
<evidence type="ECO:0000256" key="3">
    <source>
        <dbReference type="ARBA" id="ARBA00022989"/>
    </source>
</evidence>
<gene>
    <name evidence="11" type="ORF">PEVE_00027913</name>
</gene>
<evidence type="ECO:0000256" key="1">
    <source>
        <dbReference type="ARBA" id="ARBA00004141"/>
    </source>
</evidence>
<feature type="transmembrane region" description="Helical" evidence="9">
    <location>
        <begin position="74"/>
        <end position="95"/>
    </location>
</feature>
<dbReference type="PRINTS" id="PR00237">
    <property type="entry name" value="GPCRRHODOPSN"/>
</dbReference>
<evidence type="ECO:0000256" key="7">
    <source>
        <dbReference type="ARBA" id="ARBA00023224"/>
    </source>
</evidence>
<dbReference type="InterPro" id="IPR017452">
    <property type="entry name" value="GPCR_Rhodpsn_7TM"/>
</dbReference>
<feature type="transmembrane region" description="Helical" evidence="9">
    <location>
        <begin position="42"/>
        <end position="62"/>
    </location>
</feature>
<reference evidence="11 12" key="1">
    <citation type="submission" date="2022-05" db="EMBL/GenBank/DDBJ databases">
        <authorList>
            <consortium name="Genoscope - CEA"/>
            <person name="William W."/>
        </authorList>
    </citation>
    <scope>NUCLEOTIDE SEQUENCE [LARGE SCALE GENOMIC DNA]</scope>
</reference>
<evidence type="ECO:0000259" key="10">
    <source>
        <dbReference type="PROSITE" id="PS50262"/>
    </source>
</evidence>
<name>A0ABN8SVX7_9CNID</name>
<dbReference type="Proteomes" id="UP001159427">
    <property type="component" value="Unassembled WGS sequence"/>
</dbReference>
<evidence type="ECO:0000256" key="6">
    <source>
        <dbReference type="ARBA" id="ARBA00023170"/>
    </source>
</evidence>
<dbReference type="PROSITE" id="PS50262">
    <property type="entry name" value="G_PROTEIN_RECEP_F1_2"/>
    <property type="match status" value="1"/>
</dbReference>
<feature type="transmembrane region" description="Helical" evidence="9">
    <location>
        <begin position="115"/>
        <end position="134"/>
    </location>
</feature>
<comment type="caution">
    <text evidence="11">The sequence shown here is derived from an EMBL/GenBank/DDBJ whole genome shotgun (WGS) entry which is preliminary data.</text>
</comment>
<comment type="similarity">
    <text evidence="8">Belongs to the G-protein coupled receptor 1 family.</text>
</comment>
<accession>A0ABN8SVX7</accession>
<evidence type="ECO:0000256" key="9">
    <source>
        <dbReference type="SAM" id="Phobius"/>
    </source>
</evidence>
<dbReference type="PANTHER" id="PTHR45695">
    <property type="entry name" value="LEUCOKININ RECEPTOR-RELATED"/>
    <property type="match status" value="1"/>
</dbReference>
<feature type="domain" description="G-protein coupled receptors family 1 profile" evidence="10">
    <location>
        <begin position="53"/>
        <end position="323"/>
    </location>
</feature>
<feature type="transmembrane region" description="Helical" evidence="9">
    <location>
        <begin position="212"/>
        <end position="236"/>
    </location>
</feature>
<dbReference type="PANTHER" id="PTHR45695:SF9">
    <property type="entry name" value="LEUCOKININ RECEPTOR"/>
    <property type="match status" value="1"/>
</dbReference>
<evidence type="ECO:0000256" key="8">
    <source>
        <dbReference type="RuleBase" id="RU000688"/>
    </source>
</evidence>
<feature type="transmembrane region" description="Helical" evidence="9">
    <location>
        <begin position="304"/>
        <end position="326"/>
    </location>
</feature>
<keyword evidence="2 8" id="KW-0812">Transmembrane</keyword>
<feature type="transmembrane region" description="Helical" evidence="9">
    <location>
        <begin position="264"/>
        <end position="284"/>
    </location>
</feature>
<evidence type="ECO:0000256" key="5">
    <source>
        <dbReference type="ARBA" id="ARBA00023136"/>
    </source>
</evidence>
<sequence length="393" mass="44024">MSREANTTGKNGTNNTFVTETFIAPTPPSGIPPDIQIGMTSAYAVIFTFALLGNSLGLYAILKKTSSTNITNVFIANMAVADLLLTLTVMPYTVAYLYRGDVWIGGIMGEITCRVMFYAIPVSIAATVLTMMVISLDRFYAIYYPLRENIFQKPIILSSIIWSLSLVLMLPYALLFQVKFDPGLNAYVCLQVWPWADPNDITYAETYRVLKFFHICVFVLMYVLPLLSTITIYILICRKLTRRQIPGNMTQGLRAMADNSKRKVVRLLVIICVVFALCWFPTYVNHYFVYVLQPGQGPTLPFRVQLVFTWIAHLNSAINPFLYILLNKKFRMALFSVLPVPPCLSSWPIGTSAVTAQTPLGNNPGRGWVQGQEGNKELELTPKDNSSNCIQSS</sequence>
<comment type="subcellular location">
    <subcellularLocation>
        <location evidence="1">Membrane</location>
        <topology evidence="1">Multi-pass membrane protein</topology>
    </subcellularLocation>
</comment>
<dbReference type="EMBL" id="CALNXI010003852">
    <property type="protein sequence ID" value="CAH3194476.1"/>
    <property type="molecule type" value="Genomic_DNA"/>
</dbReference>
<dbReference type="SUPFAM" id="SSF81321">
    <property type="entry name" value="Family A G protein-coupled receptor-like"/>
    <property type="match status" value="1"/>
</dbReference>
<dbReference type="InterPro" id="IPR000276">
    <property type="entry name" value="GPCR_Rhodpsn"/>
</dbReference>
<dbReference type="SMART" id="SM01381">
    <property type="entry name" value="7TM_GPCR_Srsx"/>
    <property type="match status" value="1"/>
</dbReference>
<keyword evidence="3 9" id="KW-1133">Transmembrane helix</keyword>
<evidence type="ECO:0000313" key="12">
    <source>
        <dbReference type="Proteomes" id="UP001159427"/>
    </source>
</evidence>
<evidence type="ECO:0000256" key="2">
    <source>
        <dbReference type="ARBA" id="ARBA00022692"/>
    </source>
</evidence>
<dbReference type="PROSITE" id="PS00237">
    <property type="entry name" value="G_PROTEIN_RECEP_F1_1"/>
    <property type="match status" value="1"/>
</dbReference>